<proteinExistence type="predicted"/>
<keyword evidence="3" id="KW-1185">Reference proteome</keyword>
<dbReference type="RefSeq" id="WP_305009555.1">
    <property type="nucleotide sequence ID" value="NZ_JAUQSX010000001.1"/>
</dbReference>
<dbReference type="Proteomes" id="UP001167796">
    <property type="component" value="Unassembled WGS sequence"/>
</dbReference>
<dbReference type="EMBL" id="JAUQSX010000001">
    <property type="protein sequence ID" value="MDO7844881.1"/>
    <property type="molecule type" value="Genomic_DNA"/>
</dbReference>
<gene>
    <name evidence="2" type="ORF">Q5H92_00820</name>
</gene>
<protein>
    <recommendedName>
        <fullName evidence="4">Lipoprotein</fullName>
    </recommendedName>
</protein>
<accession>A0ABT9A7C5</accession>
<organism evidence="2 3">
    <name type="scientific">Hymenobacter mellowenesis</name>
    <dbReference type="NCBI Taxonomy" id="3063995"/>
    <lineage>
        <taxon>Bacteria</taxon>
        <taxon>Pseudomonadati</taxon>
        <taxon>Bacteroidota</taxon>
        <taxon>Cytophagia</taxon>
        <taxon>Cytophagales</taxon>
        <taxon>Hymenobacteraceae</taxon>
        <taxon>Hymenobacter</taxon>
    </lineage>
</organism>
<feature type="chain" id="PRO_5045880979" description="Lipoprotein" evidence="1">
    <location>
        <begin position="21"/>
        <end position="242"/>
    </location>
</feature>
<dbReference type="PROSITE" id="PS51257">
    <property type="entry name" value="PROKAR_LIPOPROTEIN"/>
    <property type="match status" value="1"/>
</dbReference>
<name>A0ABT9A7C5_9BACT</name>
<evidence type="ECO:0008006" key="4">
    <source>
        <dbReference type="Google" id="ProtNLM"/>
    </source>
</evidence>
<reference evidence="2" key="1">
    <citation type="submission" date="2023-07" db="EMBL/GenBank/DDBJ databases">
        <authorList>
            <person name="Kim M.K."/>
        </authorList>
    </citation>
    <scope>NUCLEOTIDE SEQUENCE</scope>
    <source>
        <strain evidence="2">M29</strain>
    </source>
</reference>
<comment type="caution">
    <text evidence="2">The sequence shown here is derived from an EMBL/GenBank/DDBJ whole genome shotgun (WGS) entry which is preliminary data.</text>
</comment>
<evidence type="ECO:0000256" key="1">
    <source>
        <dbReference type="SAM" id="SignalP"/>
    </source>
</evidence>
<evidence type="ECO:0000313" key="3">
    <source>
        <dbReference type="Proteomes" id="UP001167796"/>
    </source>
</evidence>
<sequence>MKPCVLVAAAALLLSSCAPRIITQLNGPAVAALAPDAPVLVLDVDEYSPNGCALVANVFVGESGTTLNCGLDRMMSEALRQARQAGGNVLKLTELRPPSMASTCYQITGEVFYAPDLAAVQADISRQRAADEKPRLPAGTPYALLYVYRPTSLGATALTYDVRLNDSVVYQARFGSRSIIRLTKPGAVTLWTENGGKPLTLEVEPGKEYYLRCGLQGSTFKPRPWLSFVSTRQGRQEYDGVD</sequence>
<keyword evidence="1" id="KW-0732">Signal</keyword>
<evidence type="ECO:0000313" key="2">
    <source>
        <dbReference type="EMBL" id="MDO7844881.1"/>
    </source>
</evidence>
<feature type="signal peptide" evidence="1">
    <location>
        <begin position="1"/>
        <end position="20"/>
    </location>
</feature>